<reference evidence="3 4" key="1">
    <citation type="journal article" date="2000" name="Nature">
        <title>The genome sequence of the plant pathogen Xylella fastidiosa.</title>
        <authorList>
            <person name="Simpson A.J."/>
            <person name="Reinach F.C."/>
            <person name="Arruda P."/>
            <person name="Abreu F.A."/>
            <person name="Acencio M."/>
            <person name="Alvarenga R."/>
            <person name="Alves L.M."/>
            <person name="Araya J.E."/>
            <person name="Baia G.S."/>
            <person name="Baptista C.S."/>
            <person name="Barros M.H."/>
            <person name="Bonaccorsi E.D."/>
            <person name="Bordin S."/>
            <person name="Bove J.M."/>
            <person name="Briones M.R."/>
            <person name="Bueno M.R."/>
            <person name="Camargo A.A."/>
            <person name="Camargo L.E."/>
            <person name="Carraro D.M."/>
            <person name="Carrer H."/>
            <person name="Colauto N.B."/>
            <person name="Colombo C."/>
            <person name="Costa F.F."/>
            <person name="Costa M.C."/>
            <person name="Costa-Neto C.M."/>
            <person name="Coutinho L.L."/>
            <person name="Cristofani M."/>
            <person name="Dias-Neto E."/>
            <person name="Docena C."/>
            <person name="El-Dorry H."/>
            <person name="Facincani A.P."/>
            <person name="Ferreira A.J."/>
            <person name="Ferreira V.C."/>
            <person name="Ferro J.A."/>
            <person name="Fraga J.S."/>
            <person name="Franca S.C."/>
            <person name="Franco M.C."/>
            <person name="Frohme M."/>
            <person name="Furlan L.R."/>
            <person name="Garnier M."/>
            <person name="Goldman G.H."/>
            <person name="Goldman M.H."/>
            <person name="Gomes S.L."/>
            <person name="Gruber A."/>
            <person name="Ho P.L."/>
            <person name="Hoheisel J.D."/>
            <person name="Junqueira M.L."/>
            <person name="Kemper E.L."/>
            <person name="Kitajima J.P."/>
            <person name="Krieger J.E."/>
            <person name="Kuramae E.E."/>
            <person name="Laigret F."/>
            <person name="Lambais M.R."/>
            <person name="Leite L.C."/>
            <person name="Lemos E.G."/>
            <person name="Lemos M.V."/>
            <person name="Lopes S.A."/>
            <person name="Lopes C.R."/>
            <person name="Machado J.A."/>
            <person name="Machado M.A."/>
            <person name="Madeira A.M."/>
            <person name="Madeira H.M."/>
            <person name="Marino C.L."/>
            <person name="Marques M.V."/>
            <person name="Martins E.A."/>
            <person name="Martins E.M."/>
            <person name="Matsukuma A.Y."/>
            <person name="Menck C.F."/>
            <person name="Miracca E.C."/>
            <person name="Miyaki C.Y."/>
            <person name="Monteriro-Vitorello C.B."/>
            <person name="Moon D.H."/>
            <person name="Nagai M.A."/>
            <person name="Nascimento A.L."/>
            <person name="Netto L.E."/>
            <person name="Nhani A.Jr."/>
            <person name="Nobrega F.G."/>
            <person name="Nunes L.R."/>
            <person name="Oliveira M.A."/>
            <person name="de Oliveira M.C."/>
            <person name="de Oliveira R.C."/>
            <person name="Palmieri D.A."/>
            <person name="Paris A."/>
            <person name="Peixoto B.R."/>
            <person name="Pereira G.A."/>
            <person name="Pereira H.A.Jr."/>
            <person name="Pesquero J.B."/>
            <person name="Quaggio R.B."/>
            <person name="Roberto P.G."/>
            <person name="Rodrigues V."/>
            <person name="de M Rosa A.J."/>
            <person name="de Rosa V.E.Jr."/>
            <person name="de Sa R.G."/>
            <person name="Santelli R.V."/>
            <person name="Sawasaki H.E."/>
            <person name="da Silva A.C."/>
            <person name="da Silva A.M."/>
            <person name="da Silva F.R."/>
            <person name="da Silva W.A.Jr."/>
            <person name="da Silveira J.F."/>
            <person name="Silvestri M.L."/>
            <person name="Siqueira W.J."/>
            <person name="de Souza A.A."/>
            <person name="de Souza A.P."/>
            <person name="Terenzi M.F."/>
            <person name="Truffi D."/>
            <person name="Tsai S.M."/>
            <person name="Tsuhako M.H."/>
            <person name="Vallada H."/>
            <person name="Van Sluys M.A."/>
            <person name="Verjovski-Almeida S."/>
            <person name="Vettore A.L."/>
            <person name="Zago M.A."/>
            <person name="Zatz M."/>
            <person name="Meidanis J."/>
            <person name="Setubal J.C."/>
        </authorList>
    </citation>
    <scope>NUCLEOTIDE SEQUENCE [LARGE SCALE GENOMIC DNA]</scope>
    <source>
        <strain evidence="3 4">9a5c</strain>
    </source>
</reference>
<keyword evidence="1" id="KW-0520">NAD</keyword>
<evidence type="ECO:0000256" key="1">
    <source>
        <dbReference type="ARBA" id="ARBA00023027"/>
    </source>
</evidence>
<dbReference type="STRING" id="160492.XF_2279"/>
<proteinExistence type="predicted"/>
<feature type="domain" description="NAD-dependent epimerase/dehydratase" evidence="2">
    <location>
        <begin position="22"/>
        <end position="265"/>
    </location>
</feature>
<dbReference type="Pfam" id="PF01370">
    <property type="entry name" value="Epimerase"/>
    <property type="match status" value="1"/>
</dbReference>
<dbReference type="SUPFAM" id="SSF51735">
    <property type="entry name" value="NAD(P)-binding Rossmann-fold domains"/>
    <property type="match status" value="1"/>
</dbReference>
<evidence type="ECO:0000313" key="4">
    <source>
        <dbReference type="Proteomes" id="UP000000812"/>
    </source>
</evidence>
<dbReference type="PRINTS" id="PR01713">
    <property type="entry name" value="NUCEPIMERASE"/>
</dbReference>
<dbReference type="KEGG" id="xfa:XF_2279"/>
<accession>Q9PB65</accession>
<organism evidence="3 4">
    <name type="scientific">Xylella fastidiosa (strain 9a5c)</name>
    <dbReference type="NCBI Taxonomy" id="160492"/>
    <lineage>
        <taxon>Bacteria</taxon>
        <taxon>Pseudomonadati</taxon>
        <taxon>Pseudomonadota</taxon>
        <taxon>Gammaproteobacteria</taxon>
        <taxon>Lysobacterales</taxon>
        <taxon>Lysobacteraceae</taxon>
        <taxon>Xylella</taxon>
    </lineage>
</organism>
<dbReference type="eggNOG" id="COG0451">
    <property type="taxonomic scope" value="Bacteria"/>
</dbReference>
<dbReference type="InterPro" id="IPR001509">
    <property type="entry name" value="Epimerase_deHydtase"/>
</dbReference>
<dbReference type="HOGENOM" id="CLU_007383_1_7_6"/>
<dbReference type="Gene3D" id="3.40.50.720">
    <property type="entry name" value="NAD(P)-binding Rossmann-like Domain"/>
    <property type="match status" value="1"/>
</dbReference>
<dbReference type="EMBL" id="AE003849">
    <property type="protein sequence ID" value="AAF85078.1"/>
    <property type="molecule type" value="Genomic_DNA"/>
</dbReference>
<dbReference type="PANTHER" id="PTHR43574">
    <property type="entry name" value="EPIMERASE-RELATED"/>
    <property type="match status" value="1"/>
</dbReference>
<evidence type="ECO:0000259" key="2">
    <source>
        <dbReference type="Pfam" id="PF01370"/>
    </source>
</evidence>
<evidence type="ECO:0000313" key="3">
    <source>
        <dbReference type="EMBL" id="AAF85078.1"/>
    </source>
</evidence>
<dbReference type="InterPro" id="IPR036291">
    <property type="entry name" value="NAD(P)-bd_dom_sf"/>
</dbReference>
<protein>
    <submittedName>
        <fullName evidence="3">Nucleotide sugar epimerase</fullName>
    </submittedName>
</protein>
<name>Q9PB65_XYLFA</name>
<sequence length="342" mass="38238">MYRRWLYGCAGLWFLWRLPMTVLVTGAAGFIGAHVCRALAARNDTVVGLDNYNAYYDPQLKRDRVTALCPDVHIRTLDLTDRERCAALFNEVQPDQVVHLAAQAGVRYSIENPHAYVDSNLVGFLNVLELCRHCRVQHLVYASSSSVYGDSATPPFSEQQRVDQPRSLYGATKVANEVMAYSYAQLYGLRATGLRFFTVYGPWGRPDMAPLIFSRAVLEGRPIEVFNHGRMERDFTFINDIVAGVIGALDAPGEQAVPHRLFNLGNHTPVPLEHFINVIEQAAGRPADKHYKPMQLGDMMATMADIAAARAAFGFEPVTSIEIGMPQVVEWCRHYFDVRAAT</sequence>
<dbReference type="PIR" id="F82576">
    <property type="entry name" value="F82576"/>
</dbReference>
<dbReference type="Proteomes" id="UP000000812">
    <property type="component" value="Chromosome"/>
</dbReference>
<dbReference type="AlphaFoldDB" id="Q9PB65"/>
<gene>
    <name evidence="3" type="ordered locus">XF_2279</name>
</gene>